<evidence type="ECO:0000313" key="3">
    <source>
        <dbReference type="EMBL" id="EFC40110.1"/>
    </source>
</evidence>
<dbReference type="Proteomes" id="UP000006671">
    <property type="component" value="Unassembled WGS sequence"/>
</dbReference>
<keyword evidence="2" id="KW-0732">Signal</keyword>
<protein>
    <submittedName>
        <fullName evidence="3">Predicted protein</fullName>
    </submittedName>
</protein>
<dbReference type="InParanoid" id="D2VSF3"/>
<keyword evidence="1" id="KW-0472">Membrane</keyword>
<gene>
    <name evidence="3" type="ORF">NAEGRDRAFT_71920</name>
</gene>
<dbReference type="RefSeq" id="XP_002672854.1">
    <property type="nucleotide sequence ID" value="XM_002672808.1"/>
</dbReference>
<evidence type="ECO:0000256" key="2">
    <source>
        <dbReference type="SAM" id="SignalP"/>
    </source>
</evidence>
<organism evidence="4">
    <name type="scientific">Naegleria gruberi</name>
    <name type="common">Amoeba</name>
    <dbReference type="NCBI Taxonomy" id="5762"/>
    <lineage>
        <taxon>Eukaryota</taxon>
        <taxon>Discoba</taxon>
        <taxon>Heterolobosea</taxon>
        <taxon>Tetramitia</taxon>
        <taxon>Eutetramitia</taxon>
        <taxon>Vahlkampfiidae</taxon>
        <taxon>Naegleria</taxon>
    </lineage>
</organism>
<accession>D2VSF3</accession>
<feature type="signal peptide" evidence="2">
    <location>
        <begin position="1"/>
        <end position="19"/>
    </location>
</feature>
<sequence>MSFFILMTILLTIFCPATSAGLIGEVNSQEENTTSGISILTLPNTQSIVGNSTVAFSVVKLSTKYTLSENGFVRLDLSGLLRGDSNFKEIYLTSVYPFESNSLEFDYSFKKEGPYSSATSNIPASSTIIAQISIPESLQSSAFISLYMDIKCLQTKCDFQVSIEDGVSVAIGAVIGSILGAIILVIIGIMVLVIWLRIYSPKYRTDEDKVKLTSTHV</sequence>
<dbReference type="GeneID" id="8854554"/>
<dbReference type="AlphaFoldDB" id="D2VSF3"/>
<keyword evidence="1" id="KW-1133">Transmembrane helix</keyword>
<feature type="chain" id="PRO_5003037816" evidence="2">
    <location>
        <begin position="20"/>
        <end position="217"/>
    </location>
</feature>
<keyword evidence="4" id="KW-1185">Reference proteome</keyword>
<feature type="transmembrane region" description="Helical" evidence="1">
    <location>
        <begin position="169"/>
        <end position="196"/>
    </location>
</feature>
<dbReference type="EMBL" id="GG738894">
    <property type="protein sequence ID" value="EFC40110.1"/>
    <property type="molecule type" value="Genomic_DNA"/>
</dbReference>
<evidence type="ECO:0000256" key="1">
    <source>
        <dbReference type="SAM" id="Phobius"/>
    </source>
</evidence>
<evidence type="ECO:0000313" key="4">
    <source>
        <dbReference type="Proteomes" id="UP000006671"/>
    </source>
</evidence>
<name>D2VSF3_NAEGR</name>
<dbReference type="VEuPathDB" id="AmoebaDB:NAEGRDRAFT_71920"/>
<dbReference type="KEGG" id="ngr:NAEGRDRAFT_71920"/>
<proteinExistence type="predicted"/>
<keyword evidence="1" id="KW-0812">Transmembrane</keyword>
<reference evidence="3 4" key="1">
    <citation type="journal article" date="2010" name="Cell">
        <title>The genome of Naegleria gruberi illuminates early eukaryotic versatility.</title>
        <authorList>
            <person name="Fritz-Laylin L.K."/>
            <person name="Prochnik S.E."/>
            <person name="Ginger M.L."/>
            <person name="Dacks J.B."/>
            <person name="Carpenter M.L."/>
            <person name="Field M.C."/>
            <person name="Kuo A."/>
            <person name="Paredez A."/>
            <person name="Chapman J."/>
            <person name="Pham J."/>
            <person name="Shu S."/>
            <person name="Neupane R."/>
            <person name="Cipriano M."/>
            <person name="Mancuso J."/>
            <person name="Tu H."/>
            <person name="Salamov A."/>
            <person name="Lindquist E."/>
            <person name="Shapiro H."/>
            <person name="Lucas S."/>
            <person name="Grigoriev I.V."/>
            <person name="Cande W.Z."/>
            <person name="Fulton C."/>
            <person name="Rokhsar D.S."/>
            <person name="Dawson S.C."/>
        </authorList>
    </citation>
    <scope>NUCLEOTIDE SEQUENCE [LARGE SCALE GENOMIC DNA]</scope>
    <source>
        <strain evidence="3 4">NEG-M</strain>
    </source>
</reference>